<evidence type="ECO:0000313" key="2">
    <source>
        <dbReference type="Proteomes" id="UP001242045"/>
    </source>
</evidence>
<evidence type="ECO:0008006" key="3">
    <source>
        <dbReference type="Google" id="ProtNLM"/>
    </source>
</evidence>
<reference evidence="1" key="1">
    <citation type="submission" date="2023-07" db="EMBL/GenBank/DDBJ databases">
        <title>Sorghum-associated microbial communities from plants grown in Nebraska, USA.</title>
        <authorList>
            <person name="Schachtman D."/>
        </authorList>
    </citation>
    <scope>NUCLEOTIDE SEQUENCE</scope>
    <source>
        <strain evidence="1">DS3754</strain>
    </source>
</reference>
<dbReference type="AlphaFoldDB" id="A0AAW8D0P7"/>
<comment type="caution">
    <text evidence="1">The sequence shown here is derived from an EMBL/GenBank/DDBJ whole genome shotgun (WGS) entry which is preliminary data.</text>
</comment>
<protein>
    <recommendedName>
        <fullName evidence="3">Transcriptional regulator</fullName>
    </recommendedName>
</protein>
<name>A0AAW8D0P7_9BURK</name>
<dbReference type="EMBL" id="JAUSRD010000025">
    <property type="protein sequence ID" value="MDP9897193.1"/>
    <property type="molecule type" value="Genomic_DNA"/>
</dbReference>
<dbReference type="RefSeq" id="WP_307687186.1">
    <property type="nucleotide sequence ID" value="NZ_JAUSRD010000025.1"/>
</dbReference>
<proteinExistence type="predicted"/>
<sequence>MGVMNELSPEVDTFVCRFSIPIRLDEERFQYFPVVGVFRGMPVDQVDRWVMRPDGRARTDRELAAEVLLELRRPLGSTGKTASLKFGITDVLEVDRAAAIIVSTFLAELPRGTERELESEIPG</sequence>
<evidence type="ECO:0000313" key="1">
    <source>
        <dbReference type="EMBL" id="MDP9897193.1"/>
    </source>
</evidence>
<dbReference type="Proteomes" id="UP001242045">
    <property type="component" value="Unassembled WGS sequence"/>
</dbReference>
<organism evidence="1 2">
    <name type="scientific">Variovorax boronicumulans</name>
    <dbReference type="NCBI Taxonomy" id="436515"/>
    <lineage>
        <taxon>Bacteria</taxon>
        <taxon>Pseudomonadati</taxon>
        <taxon>Pseudomonadota</taxon>
        <taxon>Betaproteobacteria</taxon>
        <taxon>Burkholderiales</taxon>
        <taxon>Comamonadaceae</taxon>
        <taxon>Variovorax</taxon>
    </lineage>
</organism>
<gene>
    <name evidence="1" type="ORF">J2W31_006335</name>
</gene>
<accession>A0AAW8D0P7</accession>